<organism evidence="2 3">
    <name type="scientific">Sinimarinibacterium flocculans</name>
    <dbReference type="NCBI Taxonomy" id="985250"/>
    <lineage>
        <taxon>Bacteria</taxon>
        <taxon>Pseudomonadati</taxon>
        <taxon>Pseudomonadota</taxon>
        <taxon>Gammaproteobacteria</taxon>
        <taxon>Nevskiales</taxon>
        <taxon>Nevskiaceae</taxon>
        <taxon>Sinimarinibacterium</taxon>
    </lineage>
</organism>
<dbReference type="RefSeq" id="WP_110264581.1">
    <property type="nucleotide sequence ID" value="NZ_CAWNXA010000003.1"/>
</dbReference>
<accession>A0A318EB01</accession>
<evidence type="ECO:0000313" key="2">
    <source>
        <dbReference type="EMBL" id="PXV69661.1"/>
    </source>
</evidence>
<protein>
    <submittedName>
        <fullName evidence="2">PGAP1-like protein</fullName>
    </submittedName>
</protein>
<feature type="domain" description="GPI inositol-deacylase PGAP1-like alpha/beta" evidence="1">
    <location>
        <begin position="239"/>
        <end position="297"/>
    </location>
</feature>
<sequence>MSSLPATPRTPSEFAQWRGAADLGGRLFGQIALRVHEWHRAISDLPFDALARAPGLREGSAPVRALHDGITDGVYTAVQLTGTTVIDAAAMMLRAIERSALAENRPQRDLGAHGTQLVGALGGLVGDDMAARRNPLAPRLGFYAAPDGEGNRSSRRLELRRDALAVACPDARPRLAIFVHGLCCTEHAWSLYRDEQPADAADYGTRIAALGYSPLYLRYNSGLHISQNGRLFARALDRLFAEWPVPVENVVLIGHSMGGLVARAAAHSGAQRRAPWTDKVSHVFCIGSPHLGAPLEQAVNLGVAHMRRYALSRPLAQLLGSRSAGIKDLRQGATHDSDWRGRDPDALGPTPRAAIARIAGARYHFLGSTLGNAANDRLARTLGDGLVDLPSATARELADADSATLTRVHHIRLLNHPLVWHWLDARLRGH</sequence>
<dbReference type="AlphaFoldDB" id="A0A318EB01"/>
<dbReference type="InterPro" id="IPR012908">
    <property type="entry name" value="PGAP1-ab_dom-like"/>
</dbReference>
<name>A0A318EB01_9GAMM</name>
<dbReference type="SUPFAM" id="SSF53474">
    <property type="entry name" value="alpha/beta-Hydrolases"/>
    <property type="match status" value="1"/>
</dbReference>
<keyword evidence="3" id="KW-1185">Reference proteome</keyword>
<dbReference type="Gene3D" id="3.40.50.1820">
    <property type="entry name" value="alpha/beta hydrolase"/>
    <property type="match status" value="1"/>
</dbReference>
<dbReference type="Pfam" id="PF07819">
    <property type="entry name" value="PGAP1"/>
    <property type="match status" value="1"/>
</dbReference>
<dbReference type="Proteomes" id="UP000248330">
    <property type="component" value="Unassembled WGS sequence"/>
</dbReference>
<dbReference type="EMBL" id="QICN01000003">
    <property type="protein sequence ID" value="PXV69661.1"/>
    <property type="molecule type" value="Genomic_DNA"/>
</dbReference>
<gene>
    <name evidence="2" type="ORF">C8D93_103236</name>
</gene>
<comment type="caution">
    <text evidence="2">The sequence shown here is derived from an EMBL/GenBank/DDBJ whole genome shotgun (WGS) entry which is preliminary data.</text>
</comment>
<dbReference type="GO" id="GO:0016788">
    <property type="term" value="F:hydrolase activity, acting on ester bonds"/>
    <property type="evidence" value="ECO:0007669"/>
    <property type="project" value="InterPro"/>
</dbReference>
<reference evidence="2 3" key="1">
    <citation type="submission" date="2018-04" db="EMBL/GenBank/DDBJ databases">
        <title>Genomic Encyclopedia of Type Strains, Phase IV (KMG-IV): sequencing the most valuable type-strain genomes for metagenomic binning, comparative biology and taxonomic classification.</title>
        <authorList>
            <person name="Goeker M."/>
        </authorList>
    </citation>
    <scope>NUCLEOTIDE SEQUENCE [LARGE SCALE GENOMIC DNA]</scope>
    <source>
        <strain evidence="2 3">DSM 104150</strain>
    </source>
</reference>
<dbReference type="InterPro" id="IPR029058">
    <property type="entry name" value="AB_hydrolase_fold"/>
</dbReference>
<dbReference type="OrthoDB" id="869379at2"/>
<evidence type="ECO:0000259" key="1">
    <source>
        <dbReference type="Pfam" id="PF07819"/>
    </source>
</evidence>
<proteinExistence type="predicted"/>
<evidence type="ECO:0000313" key="3">
    <source>
        <dbReference type="Proteomes" id="UP000248330"/>
    </source>
</evidence>